<organism evidence="1 2">
    <name type="scientific">Pisolithus tinctorius Marx 270</name>
    <dbReference type="NCBI Taxonomy" id="870435"/>
    <lineage>
        <taxon>Eukaryota</taxon>
        <taxon>Fungi</taxon>
        <taxon>Dikarya</taxon>
        <taxon>Basidiomycota</taxon>
        <taxon>Agaricomycotina</taxon>
        <taxon>Agaricomycetes</taxon>
        <taxon>Agaricomycetidae</taxon>
        <taxon>Boletales</taxon>
        <taxon>Sclerodermatineae</taxon>
        <taxon>Pisolithaceae</taxon>
        <taxon>Pisolithus</taxon>
    </lineage>
</organism>
<accession>A0A0C3P9F6</accession>
<dbReference type="EMBL" id="KN831953">
    <property type="protein sequence ID" value="KIO10175.1"/>
    <property type="molecule type" value="Genomic_DNA"/>
</dbReference>
<sequence>MPTIHCHRDLNRTLFSGGSRLPKNVRRISGCSDLVNKLRGEDKIGEASIKFQFGLGPADSTGPQDNTEVDNEQGKWLILPLRIWTSRRIARSNFISGSRWSRVERLCIASRYLAQQFLWIILVDQVVAFRRGRLHKVLRSSRVGHARFYFLKITPRRNGVR</sequence>
<evidence type="ECO:0000313" key="1">
    <source>
        <dbReference type="EMBL" id="KIO10175.1"/>
    </source>
</evidence>
<reference evidence="1 2" key="1">
    <citation type="submission" date="2014-04" db="EMBL/GenBank/DDBJ databases">
        <authorList>
            <consortium name="DOE Joint Genome Institute"/>
            <person name="Kuo A."/>
            <person name="Kohler A."/>
            <person name="Costa M.D."/>
            <person name="Nagy L.G."/>
            <person name="Floudas D."/>
            <person name="Copeland A."/>
            <person name="Barry K.W."/>
            <person name="Cichocki N."/>
            <person name="Veneault-Fourrey C."/>
            <person name="LaButti K."/>
            <person name="Lindquist E.A."/>
            <person name="Lipzen A."/>
            <person name="Lundell T."/>
            <person name="Morin E."/>
            <person name="Murat C."/>
            <person name="Sun H."/>
            <person name="Tunlid A."/>
            <person name="Henrissat B."/>
            <person name="Grigoriev I.V."/>
            <person name="Hibbett D.S."/>
            <person name="Martin F."/>
            <person name="Nordberg H.P."/>
            <person name="Cantor M.N."/>
            <person name="Hua S.X."/>
        </authorList>
    </citation>
    <scope>NUCLEOTIDE SEQUENCE [LARGE SCALE GENOMIC DNA]</scope>
    <source>
        <strain evidence="1 2">Marx 270</strain>
    </source>
</reference>
<name>A0A0C3P9F6_PISTI</name>
<dbReference type="InParanoid" id="A0A0C3P9F6"/>
<protein>
    <submittedName>
        <fullName evidence="1">Uncharacterized protein</fullName>
    </submittedName>
</protein>
<evidence type="ECO:0000313" key="2">
    <source>
        <dbReference type="Proteomes" id="UP000054217"/>
    </source>
</evidence>
<dbReference type="HOGENOM" id="CLU_1644398_0_0_1"/>
<dbReference type="Proteomes" id="UP000054217">
    <property type="component" value="Unassembled WGS sequence"/>
</dbReference>
<dbReference type="AlphaFoldDB" id="A0A0C3P9F6"/>
<keyword evidence="2" id="KW-1185">Reference proteome</keyword>
<proteinExistence type="predicted"/>
<gene>
    <name evidence="1" type="ORF">M404DRAFT_236234</name>
</gene>
<reference evidence="2" key="2">
    <citation type="submission" date="2015-01" db="EMBL/GenBank/DDBJ databases">
        <title>Evolutionary Origins and Diversification of the Mycorrhizal Mutualists.</title>
        <authorList>
            <consortium name="DOE Joint Genome Institute"/>
            <consortium name="Mycorrhizal Genomics Consortium"/>
            <person name="Kohler A."/>
            <person name="Kuo A."/>
            <person name="Nagy L.G."/>
            <person name="Floudas D."/>
            <person name="Copeland A."/>
            <person name="Barry K.W."/>
            <person name="Cichocki N."/>
            <person name="Veneault-Fourrey C."/>
            <person name="LaButti K."/>
            <person name="Lindquist E.A."/>
            <person name="Lipzen A."/>
            <person name="Lundell T."/>
            <person name="Morin E."/>
            <person name="Murat C."/>
            <person name="Riley R."/>
            <person name="Ohm R."/>
            <person name="Sun H."/>
            <person name="Tunlid A."/>
            <person name="Henrissat B."/>
            <person name="Grigoriev I.V."/>
            <person name="Hibbett D.S."/>
            <person name="Martin F."/>
        </authorList>
    </citation>
    <scope>NUCLEOTIDE SEQUENCE [LARGE SCALE GENOMIC DNA]</scope>
    <source>
        <strain evidence="2">Marx 270</strain>
    </source>
</reference>